<comment type="catalytic activity">
    <reaction evidence="1">
        <text>ATP + protein L-histidine = ADP + protein N-phospho-L-histidine.</text>
        <dbReference type="EC" id="2.7.13.3"/>
    </reaction>
</comment>
<evidence type="ECO:0000256" key="2">
    <source>
        <dbReference type="ARBA" id="ARBA00012438"/>
    </source>
</evidence>
<dbReference type="InterPro" id="IPR003594">
    <property type="entry name" value="HATPase_dom"/>
</dbReference>
<name>A0ABU2YEE3_9FLAO</name>
<evidence type="ECO:0000313" key="8">
    <source>
        <dbReference type="EMBL" id="MDT0556548.1"/>
    </source>
</evidence>
<evidence type="ECO:0000256" key="3">
    <source>
        <dbReference type="ARBA" id="ARBA00022679"/>
    </source>
</evidence>
<dbReference type="CDD" id="cd16917">
    <property type="entry name" value="HATPase_UhpB-NarQ-NarX-like"/>
    <property type="match status" value="1"/>
</dbReference>
<proteinExistence type="predicted"/>
<dbReference type="SUPFAM" id="SSF55874">
    <property type="entry name" value="ATPase domain of HSP90 chaperone/DNA topoisomerase II/histidine kinase"/>
    <property type="match status" value="1"/>
</dbReference>
<evidence type="ECO:0000256" key="5">
    <source>
        <dbReference type="ARBA" id="ARBA00023012"/>
    </source>
</evidence>
<dbReference type="InterPro" id="IPR005467">
    <property type="entry name" value="His_kinase_dom"/>
</dbReference>
<dbReference type="RefSeq" id="WP_311333499.1">
    <property type="nucleotide sequence ID" value="NZ_JAVRHZ010000007.1"/>
</dbReference>
<accession>A0ABU2YEE3</accession>
<keyword evidence="6" id="KW-0812">Transmembrane</keyword>
<keyword evidence="8" id="KW-0547">Nucleotide-binding</keyword>
<dbReference type="PANTHER" id="PTHR24421:SF10">
    <property type="entry name" value="NITRATE_NITRITE SENSOR PROTEIN NARQ"/>
    <property type="match status" value="1"/>
</dbReference>
<evidence type="ECO:0000256" key="4">
    <source>
        <dbReference type="ARBA" id="ARBA00022777"/>
    </source>
</evidence>
<dbReference type="PROSITE" id="PS50109">
    <property type="entry name" value="HIS_KIN"/>
    <property type="match status" value="1"/>
</dbReference>
<keyword evidence="3" id="KW-0808">Transferase</keyword>
<dbReference type="GO" id="GO:0005524">
    <property type="term" value="F:ATP binding"/>
    <property type="evidence" value="ECO:0007669"/>
    <property type="project" value="UniProtKB-KW"/>
</dbReference>
<keyword evidence="6" id="KW-1133">Transmembrane helix</keyword>
<keyword evidence="4" id="KW-0418">Kinase</keyword>
<feature type="domain" description="Histidine kinase" evidence="7">
    <location>
        <begin position="67"/>
        <end position="255"/>
    </location>
</feature>
<organism evidence="8 9">
    <name type="scientific">Patiriisocius hiemis</name>
    <dbReference type="NCBI Taxonomy" id="3075604"/>
    <lineage>
        <taxon>Bacteria</taxon>
        <taxon>Pseudomonadati</taxon>
        <taxon>Bacteroidota</taxon>
        <taxon>Flavobacteriia</taxon>
        <taxon>Flavobacteriales</taxon>
        <taxon>Flavobacteriaceae</taxon>
        <taxon>Patiriisocius</taxon>
    </lineage>
</organism>
<dbReference type="PANTHER" id="PTHR24421">
    <property type="entry name" value="NITRATE/NITRITE SENSOR PROTEIN NARX-RELATED"/>
    <property type="match status" value="1"/>
</dbReference>
<evidence type="ECO:0000259" key="7">
    <source>
        <dbReference type="PROSITE" id="PS50109"/>
    </source>
</evidence>
<dbReference type="Pfam" id="PF02518">
    <property type="entry name" value="HATPase_c"/>
    <property type="match status" value="1"/>
</dbReference>
<dbReference type="InterPro" id="IPR036890">
    <property type="entry name" value="HATPase_C_sf"/>
</dbReference>
<evidence type="ECO:0000313" key="9">
    <source>
        <dbReference type="Proteomes" id="UP001254488"/>
    </source>
</evidence>
<dbReference type="SMART" id="SM00387">
    <property type="entry name" value="HATPase_c"/>
    <property type="match status" value="1"/>
</dbReference>
<gene>
    <name evidence="8" type="ORF">RM538_11060</name>
</gene>
<keyword evidence="8" id="KW-0067">ATP-binding</keyword>
<dbReference type="InterPro" id="IPR050482">
    <property type="entry name" value="Sensor_HK_TwoCompSys"/>
</dbReference>
<sequence>MDEKEIQSFLIIFSVIAVALVLTIIILFSLFQQRKNKLLREQEKAMYKFQRELIETQVEIREETLRNISWELHDNIGQLVTLAKIKVQNASEKNKELVDAADTIGSALDELRSLSKIINPDTFSKLSLTEILKLEIDRFNRLKYLEASLNCTNCEFKLNDKSEIIIFRILQEFFTNTIKHSKATKLSVALDFKDKILYITAKDNGVGFNVDKATENSGIGLSNIANRAKLINASVVISSEIGKGTELKLTYKSKAS</sequence>
<feature type="transmembrane region" description="Helical" evidence="6">
    <location>
        <begin position="6"/>
        <end position="31"/>
    </location>
</feature>
<keyword evidence="5" id="KW-0902">Two-component regulatory system</keyword>
<keyword evidence="6" id="KW-0472">Membrane</keyword>
<dbReference type="Gene3D" id="3.30.565.10">
    <property type="entry name" value="Histidine kinase-like ATPase, C-terminal domain"/>
    <property type="match status" value="1"/>
</dbReference>
<evidence type="ECO:0000256" key="6">
    <source>
        <dbReference type="SAM" id="Phobius"/>
    </source>
</evidence>
<dbReference type="EC" id="2.7.13.3" evidence="2"/>
<dbReference type="EMBL" id="JAVRHZ010000007">
    <property type="protein sequence ID" value="MDT0556548.1"/>
    <property type="molecule type" value="Genomic_DNA"/>
</dbReference>
<keyword evidence="9" id="KW-1185">Reference proteome</keyword>
<dbReference type="Proteomes" id="UP001254488">
    <property type="component" value="Unassembled WGS sequence"/>
</dbReference>
<comment type="caution">
    <text evidence="8">The sequence shown here is derived from an EMBL/GenBank/DDBJ whole genome shotgun (WGS) entry which is preliminary data.</text>
</comment>
<reference evidence="8 9" key="1">
    <citation type="submission" date="2023-09" db="EMBL/GenBank/DDBJ databases">
        <authorList>
            <person name="Rey-Velasco X."/>
        </authorList>
    </citation>
    <scope>NUCLEOTIDE SEQUENCE [LARGE SCALE GENOMIC DNA]</scope>
    <source>
        <strain evidence="8 9">W242</strain>
    </source>
</reference>
<protein>
    <recommendedName>
        <fullName evidence="2">histidine kinase</fullName>
        <ecNumber evidence="2">2.7.13.3</ecNumber>
    </recommendedName>
</protein>
<evidence type="ECO:0000256" key="1">
    <source>
        <dbReference type="ARBA" id="ARBA00000085"/>
    </source>
</evidence>